<evidence type="ECO:0000313" key="2">
    <source>
        <dbReference type="Proteomes" id="UP000054903"/>
    </source>
</evidence>
<protein>
    <submittedName>
        <fullName evidence="1">Pathogenesis-related transcriptional factor and ERF protein</fullName>
    </submittedName>
</protein>
<dbReference type="Gene3D" id="3.90.75.20">
    <property type="match status" value="1"/>
</dbReference>
<keyword evidence="2" id="KW-1185">Reference proteome</keyword>
<organism evidence="1 2">
    <name type="scientific">Caballeronia fortuita</name>
    <dbReference type="NCBI Taxonomy" id="1777138"/>
    <lineage>
        <taxon>Bacteria</taxon>
        <taxon>Pseudomonadati</taxon>
        <taxon>Pseudomonadota</taxon>
        <taxon>Betaproteobacteria</taxon>
        <taxon>Burkholderiales</taxon>
        <taxon>Burkholderiaceae</taxon>
        <taxon>Caballeronia</taxon>
    </lineage>
</organism>
<reference evidence="1" key="1">
    <citation type="submission" date="2016-01" db="EMBL/GenBank/DDBJ databases">
        <authorList>
            <person name="Peeters C."/>
        </authorList>
    </citation>
    <scope>NUCLEOTIDE SEQUENCE</scope>
    <source>
        <strain evidence="1">LMG 29320</strain>
    </source>
</reference>
<dbReference type="Proteomes" id="UP000054903">
    <property type="component" value="Unassembled WGS sequence"/>
</dbReference>
<dbReference type="STRING" id="1777138.AWB77_04796"/>
<dbReference type="InterPro" id="IPR044925">
    <property type="entry name" value="His-Me_finger_sf"/>
</dbReference>
<proteinExistence type="predicted"/>
<dbReference type="SUPFAM" id="SSF54060">
    <property type="entry name" value="His-Me finger endonucleases"/>
    <property type="match status" value="1"/>
</dbReference>
<gene>
    <name evidence="1" type="ORF">AWB77_04796</name>
</gene>
<dbReference type="EMBL" id="FCNX02000013">
    <property type="protein sequence ID" value="SAK88552.1"/>
    <property type="molecule type" value="Genomic_DNA"/>
</dbReference>
<dbReference type="RefSeq" id="WP_061136885.1">
    <property type="nucleotide sequence ID" value="NZ_FCNX02000013.1"/>
</dbReference>
<name>A0A158D1M3_9BURK</name>
<dbReference type="AlphaFoldDB" id="A0A158D1M3"/>
<comment type="caution">
    <text evidence="1">The sequence shown here is derived from an EMBL/GenBank/DDBJ whole genome shotgun (WGS) entry which is preliminary data.</text>
</comment>
<sequence length="217" mass="24307">MALIKLSGRHAVGRHEFALVDDDMFEFLSQWKWKAKPNGSGNHVYAVRNVVENGKNRTVRMHRLMLGMDASDARDADHINRDALDNRRANLRAVDRRTNALNTLMMERETTCQHCSVSFTRRVTLSHAKTAMSCDDCIRDHAAGMPHRVVHFPVCVECGECFTARQAGALFCTEACRCRARYRRRGSLGALPHPGALRARDLSLGMKNSNLGNTSGL</sequence>
<evidence type="ECO:0000313" key="1">
    <source>
        <dbReference type="EMBL" id="SAK88552.1"/>
    </source>
</evidence>
<dbReference type="OrthoDB" id="8974199at2"/>
<accession>A0A158D1M3</accession>